<gene>
    <name evidence="5" type="ORF">SAMN05216214_109133</name>
</gene>
<evidence type="ECO:0000313" key="5">
    <source>
        <dbReference type="EMBL" id="SEL22299.1"/>
    </source>
</evidence>
<dbReference type="InterPro" id="IPR001638">
    <property type="entry name" value="Solute-binding_3/MltF_N"/>
</dbReference>
<evidence type="ECO:0000256" key="2">
    <source>
        <dbReference type="ARBA" id="ARBA00022729"/>
    </source>
</evidence>
<feature type="domain" description="Solute-binding protein family 3/N-terminal" evidence="4">
    <location>
        <begin position="24"/>
        <end position="248"/>
    </location>
</feature>
<evidence type="ECO:0000259" key="4">
    <source>
        <dbReference type="SMART" id="SM00062"/>
    </source>
</evidence>
<dbReference type="AlphaFoldDB" id="A0A1H7NG54"/>
<dbReference type="Gene3D" id="3.40.190.10">
    <property type="entry name" value="Periplasmic binding protein-like II"/>
    <property type="match status" value="2"/>
</dbReference>
<dbReference type="EMBL" id="FOAS01000009">
    <property type="protein sequence ID" value="SEL22299.1"/>
    <property type="molecule type" value="Genomic_DNA"/>
</dbReference>
<dbReference type="STRING" id="1429083.GCA_001885685_03079"/>
<protein>
    <submittedName>
        <fullName evidence="5">Polar amino acid transport system substrate-binding protein</fullName>
    </submittedName>
</protein>
<dbReference type="RefSeq" id="WP_175474904.1">
    <property type="nucleotide sequence ID" value="NZ_FOAS01000009.1"/>
</dbReference>
<dbReference type="SMART" id="SM00062">
    <property type="entry name" value="PBPb"/>
    <property type="match status" value="1"/>
</dbReference>
<sequence length="259" mass="29034">MAIKRLALFGLLFSLCSKALAAPPIAIGAEDDWYPFTGTHQQQLQGLSVELVEAAFAASNTPITFKVYPYARCMHLARLGKLAGCFNTAADASLSKDFAFSAEPLFSAPIVLWQHKDDPRQPRHLSDLAKQQVAVTLGYEYGPLFDQYPDIHRIPVRKDLYGLRMLANQRVDYSVAYLGTTLALFERYPKLQKHVRASLVVATPTLHLSFSRQHPQGPEAKRQFDAGLKQLRLSGQYQQIIARWQRFLPTEPAAPDLLP</sequence>
<keyword evidence="2 3" id="KW-0732">Signal</keyword>
<name>A0A1H7NG54_9GAMM</name>
<dbReference type="Proteomes" id="UP000185766">
    <property type="component" value="Unassembled WGS sequence"/>
</dbReference>
<keyword evidence="6" id="KW-1185">Reference proteome</keyword>
<proteinExistence type="inferred from homology"/>
<feature type="signal peptide" evidence="3">
    <location>
        <begin position="1"/>
        <end position="21"/>
    </location>
</feature>
<feature type="chain" id="PRO_5010360994" evidence="3">
    <location>
        <begin position="22"/>
        <end position="259"/>
    </location>
</feature>
<organism evidence="5 6">
    <name type="scientific">Atopomonas hussainii</name>
    <dbReference type="NCBI Taxonomy" id="1429083"/>
    <lineage>
        <taxon>Bacteria</taxon>
        <taxon>Pseudomonadati</taxon>
        <taxon>Pseudomonadota</taxon>
        <taxon>Gammaproteobacteria</taxon>
        <taxon>Pseudomonadales</taxon>
        <taxon>Pseudomonadaceae</taxon>
        <taxon>Atopomonas</taxon>
    </lineage>
</organism>
<dbReference type="Pfam" id="PF00497">
    <property type="entry name" value="SBP_bac_3"/>
    <property type="match status" value="1"/>
</dbReference>
<dbReference type="SUPFAM" id="SSF53850">
    <property type="entry name" value="Periplasmic binding protein-like II"/>
    <property type="match status" value="1"/>
</dbReference>
<reference evidence="5 6" key="1">
    <citation type="submission" date="2016-10" db="EMBL/GenBank/DDBJ databases">
        <authorList>
            <person name="de Groot N.N."/>
        </authorList>
    </citation>
    <scope>NUCLEOTIDE SEQUENCE [LARGE SCALE GENOMIC DNA]</scope>
    <source>
        <strain evidence="5 6">JCM 19513</strain>
    </source>
</reference>
<dbReference type="PANTHER" id="PTHR35936">
    <property type="entry name" value="MEMBRANE-BOUND LYTIC MUREIN TRANSGLYCOSYLASE F"/>
    <property type="match status" value="1"/>
</dbReference>
<evidence type="ECO:0000256" key="3">
    <source>
        <dbReference type="SAM" id="SignalP"/>
    </source>
</evidence>
<dbReference type="PANTHER" id="PTHR35936:SF6">
    <property type="entry name" value="AMINO ACID ABC TRANSPORTER SUBSTRATE-BINDING PAAT FAMILY PROTEIN"/>
    <property type="match status" value="1"/>
</dbReference>
<comment type="similarity">
    <text evidence="1">Belongs to the bacterial solute-binding protein 3 family.</text>
</comment>
<evidence type="ECO:0000256" key="1">
    <source>
        <dbReference type="ARBA" id="ARBA00010333"/>
    </source>
</evidence>
<accession>A0A1H7NG54</accession>
<evidence type="ECO:0000313" key="6">
    <source>
        <dbReference type="Proteomes" id="UP000185766"/>
    </source>
</evidence>